<evidence type="ECO:0000256" key="11">
    <source>
        <dbReference type="HAMAP-Rule" id="MF_03141"/>
    </source>
</evidence>
<dbReference type="HAMAP" id="MF_03141">
    <property type="entry name" value="lis1"/>
    <property type="match status" value="1"/>
</dbReference>
<keyword evidence="7 11" id="KW-0498">Mitosis</keyword>
<dbReference type="STRING" id="1684307.A0A316UHG1"/>
<keyword evidence="1 11" id="KW-0813">Transport</keyword>
<dbReference type="InterPro" id="IPR050349">
    <property type="entry name" value="WD_LIS1/nudF_dynein_reg"/>
</dbReference>
<keyword evidence="16" id="KW-1185">Reference proteome</keyword>
<keyword evidence="8 11" id="KW-0175">Coiled coil</keyword>
<dbReference type="InterPro" id="IPR036322">
    <property type="entry name" value="WD40_repeat_dom_sf"/>
</dbReference>
<dbReference type="PROSITE" id="PS50294">
    <property type="entry name" value="WD_REPEATS_REGION"/>
    <property type="match status" value="5"/>
</dbReference>
<dbReference type="Pfam" id="PF00400">
    <property type="entry name" value="WD40"/>
    <property type="match status" value="6"/>
</dbReference>
<dbReference type="PROSITE" id="PS00678">
    <property type="entry name" value="WD_REPEATS_1"/>
    <property type="match status" value="3"/>
</dbReference>
<dbReference type="InterPro" id="IPR015943">
    <property type="entry name" value="WD40/YVTN_repeat-like_dom_sf"/>
</dbReference>
<feature type="repeat" description="WD" evidence="12">
    <location>
        <begin position="107"/>
        <end position="148"/>
    </location>
</feature>
<dbReference type="GO" id="GO:0051012">
    <property type="term" value="P:microtubule sliding"/>
    <property type="evidence" value="ECO:0007669"/>
    <property type="project" value="UniProtKB-UniRule"/>
</dbReference>
<dbReference type="PANTHER" id="PTHR44129">
    <property type="entry name" value="WD REPEAT-CONTAINING PROTEIN POP1"/>
    <property type="match status" value="1"/>
</dbReference>
<dbReference type="GO" id="GO:0016787">
    <property type="term" value="F:hydrolase activity"/>
    <property type="evidence" value="ECO:0007669"/>
    <property type="project" value="UniProtKB-KW"/>
</dbReference>
<comment type="function">
    <text evidence="11">Positively regulates the activity of the minus-end directed microtubule motor protein dynein. May enhance dynein-mediated microtubule sliding by targeting dynein to the microtubule plus end. Required for nuclear migration during vegetative growth as well as development. Required for retrograde early endosome (EE) transport from the hyphal tip. Required for localization of dynein to the mitotic spindle poles. Recruits additional proteins to the dynein complex at SPBs.</text>
</comment>
<proteinExistence type="inferred from homology"/>
<dbReference type="PRINTS" id="PR00320">
    <property type="entry name" value="GPROTEINBRPT"/>
</dbReference>
<feature type="repeat" description="WD" evidence="12">
    <location>
        <begin position="342"/>
        <end position="383"/>
    </location>
</feature>
<comment type="subunit">
    <text evidence="11">Self-associates. Interacts with NDL1 and dynein.</text>
</comment>
<keyword evidence="4 11" id="KW-0132">Cell division</keyword>
<dbReference type="Gene3D" id="1.20.960.30">
    <property type="match status" value="1"/>
</dbReference>
<feature type="compositionally biased region" description="Low complexity" evidence="13">
    <location>
        <begin position="83"/>
        <end position="93"/>
    </location>
</feature>
<comment type="subcellular location">
    <subcellularLocation>
        <location evidence="11">Cytoplasm</location>
        <location evidence="11">Cytoskeleton</location>
    </subcellularLocation>
    <subcellularLocation>
        <location evidence="11">Cytoplasm</location>
        <location evidence="11">Cytoskeleton</location>
        <location evidence="11">Spindle pole</location>
    </subcellularLocation>
    <text evidence="11">Localizes to the plus ends of microtubules at the hyphal tip and the mitotic spindle poles.</text>
</comment>
<dbReference type="PIRSF" id="PIRSF037647">
    <property type="entry name" value="Dynein_regulator_Lis1"/>
    <property type="match status" value="1"/>
</dbReference>
<dbReference type="InterPro" id="IPR037190">
    <property type="entry name" value="LIS1_N"/>
</dbReference>
<comment type="similarity">
    <text evidence="11">Belongs to the WD repeat LIS1/nudF family.</text>
</comment>
<reference evidence="15 16" key="1">
    <citation type="journal article" date="2018" name="Mol. Biol. Evol.">
        <title>Broad Genomic Sampling Reveals a Smut Pathogenic Ancestry of the Fungal Clade Ustilaginomycotina.</title>
        <authorList>
            <person name="Kijpornyongpan T."/>
            <person name="Mondo S.J."/>
            <person name="Barry K."/>
            <person name="Sandor L."/>
            <person name="Lee J."/>
            <person name="Lipzen A."/>
            <person name="Pangilinan J."/>
            <person name="LaButti K."/>
            <person name="Hainaut M."/>
            <person name="Henrissat B."/>
            <person name="Grigoriev I.V."/>
            <person name="Spatafora J.W."/>
            <person name="Aime M.C."/>
        </authorList>
    </citation>
    <scope>NUCLEOTIDE SEQUENCE [LARGE SCALE GENOMIC DNA]</scope>
    <source>
        <strain evidence="15 16">MCA 4718</strain>
    </source>
</reference>
<keyword evidence="2 11" id="KW-0963">Cytoplasm</keyword>
<dbReference type="InterPro" id="IPR017252">
    <property type="entry name" value="Dynein_regulator_LIS1"/>
</dbReference>
<dbReference type="Proteomes" id="UP000245942">
    <property type="component" value="Unassembled WGS sequence"/>
</dbReference>
<evidence type="ECO:0000256" key="4">
    <source>
        <dbReference type="ARBA" id="ARBA00022618"/>
    </source>
</evidence>
<evidence type="ECO:0000256" key="12">
    <source>
        <dbReference type="PROSITE-ProRule" id="PRU00221"/>
    </source>
</evidence>
<protein>
    <recommendedName>
        <fullName evidence="11">Nuclear distribution protein PAC1</fullName>
    </recommendedName>
    <alternativeName>
        <fullName evidence="11">Lissencephaly-1 homolog</fullName>
        <shortName evidence="11">LIS-1</shortName>
    </alternativeName>
    <alternativeName>
        <fullName evidence="11">nudF homolog</fullName>
    </alternativeName>
</protein>
<evidence type="ECO:0000313" key="16">
    <source>
        <dbReference type="Proteomes" id="UP000245942"/>
    </source>
</evidence>
<gene>
    <name evidence="11" type="primary">PAC1</name>
    <name evidence="11" type="synonym">LIS1</name>
    <name evidence="15" type="ORF">BCV69DRAFT_117240</name>
</gene>
<dbReference type="GO" id="GO:0005737">
    <property type="term" value="C:cytoplasm"/>
    <property type="evidence" value="ECO:0007669"/>
    <property type="project" value="UniProtKB-UniRule"/>
</dbReference>
<dbReference type="GO" id="GO:0051301">
    <property type="term" value="P:cell division"/>
    <property type="evidence" value="ECO:0007669"/>
    <property type="project" value="UniProtKB-KW"/>
</dbReference>
<dbReference type="FunFam" id="1.20.960.30:FF:000002">
    <property type="entry name" value="Platelet-activating factor acetylhydrolase ib"/>
    <property type="match status" value="1"/>
</dbReference>
<dbReference type="GO" id="GO:0000922">
    <property type="term" value="C:spindle pole"/>
    <property type="evidence" value="ECO:0007669"/>
    <property type="project" value="UniProtKB-SubCell"/>
</dbReference>
<evidence type="ECO:0000313" key="15">
    <source>
        <dbReference type="EMBL" id="PWN23373.1"/>
    </source>
</evidence>
<dbReference type="Pfam" id="PF24951">
    <property type="entry name" value="LisH_PAC1"/>
    <property type="match status" value="1"/>
</dbReference>
<organism evidence="15 16">
    <name type="scientific">Pseudomicrostroma glucosiphilum</name>
    <dbReference type="NCBI Taxonomy" id="1684307"/>
    <lineage>
        <taxon>Eukaryota</taxon>
        <taxon>Fungi</taxon>
        <taxon>Dikarya</taxon>
        <taxon>Basidiomycota</taxon>
        <taxon>Ustilaginomycotina</taxon>
        <taxon>Exobasidiomycetes</taxon>
        <taxon>Microstromatales</taxon>
        <taxon>Microstromatales incertae sedis</taxon>
        <taxon>Pseudomicrostroma</taxon>
    </lineage>
</organism>
<keyword evidence="9 11" id="KW-0206">Cytoskeleton</keyword>
<dbReference type="SUPFAM" id="SSF109925">
    <property type="entry name" value="Lissencephaly-1 protein (Lis-1, PAF-AH alpha) N-terminal domain"/>
    <property type="match status" value="1"/>
</dbReference>
<evidence type="ECO:0000256" key="6">
    <source>
        <dbReference type="ARBA" id="ARBA00022737"/>
    </source>
</evidence>
<feature type="region of interest" description="Disordered" evidence="13">
    <location>
        <begin position="80"/>
        <end position="109"/>
    </location>
</feature>
<dbReference type="EMBL" id="KZ819322">
    <property type="protein sequence ID" value="PWN23373.1"/>
    <property type="molecule type" value="Genomic_DNA"/>
</dbReference>
<feature type="domain" description="PAC1-like LisH-like dimerisation" evidence="14">
    <location>
        <begin position="7"/>
        <end position="41"/>
    </location>
</feature>
<keyword evidence="3 12" id="KW-0853">WD repeat</keyword>
<dbReference type="InterPro" id="IPR020472">
    <property type="entry name" value="WD40_PAC1"/>
</dbReference>
<feature type="repeat" description="WD" evidence="12">
    <location>
        <begin position="234"/>
        <end position="275"/>
    </location>
</feature>
<evidence type="ECO:0000256" key="5">
    <source>
        <dbReference type="ARBA" id="ARBA00022701"/>
    </source>
</evidence>
<accession>A0A316UHG1</accession>
<name>A0A316UHG1_9BASI</name>
<dbReference type="PROSITE" id="PS50082">
    <property type="entry name" value="WD_REPEATS_2"/>
    <property type="match status" value="6"/>
</dbReference>
<evidence type="ECO:0000256" key="8">
    <source>
        <dbReference type="ARBA" id="ARBA00023054"/>
    </source>
</evidence>
<dbReference type="SMART" id="SM00320">
    <property type="entry name" value="WD40"/>
    <property type="match status" value="7"/>
</dbReference>
<comment type="domain">
    <text evidence="11">Dimerization mediated by the LisH domain may be required to activate dynein.</text>
</comment>
<evidence type="ECO:0000256" key="9">
    <source>
        <dbReference type="ARBA" id="ARBA00023212"/>
    </source>
</evidence>
<dbReference type="InterPro" id="IPR019775">
    <property type="entry name" value="WD40_repeat_CS"/>
</dbReference>
<keyword evidence="15" id="KW-0378">Hydrolase</keyword>
<sequence length="457" mass="50122">MSSSLTERQKEELHKSLLDYFQTQGFTSSFDALKLDAGQEGFTIDPKAKYAGLLEKKWTSVIRLQKKIMELETRNAQLTEELAASPSSRRAASLTDWVPRNPPRHTLQGHRSPITRVAFHPVFSQIASCSEDATIKIWDWETGEFERTLKSHTKPVQDVDFDSTGNLLASCSSDLTIKIWDTANQWTCVKTFHGHDHSISSVRFLPGDDYLISASRDRTIRVWELSTGYCSKTLEGHSDWVRCVTPSSDGRLIGSCGNDQTGRIWDRSKGETKVELRGHEHVVEAIAFAPVAAYAALRELGDVKAPAAKGADTTPGQFVATGGRDKVIKIWDTSTGQCIRTLVGHDNWIRGVCWSPNGKFLLSCSDDKTVRVWDLKAGARCSKTIDAHQHFVTSITWARAKTEPTAAALPKQDGPVGSPSASRLTNGAAAAAAADASKVVNAVVTTSVDLTIKVWTP</sequence>
<evidence type="ECO:0000256" key="2">
    <source>
        <dbReference type="ARBA" id="ARBA00022490"/>
    </source>
</evidence>
<dbReference type="InterPro" id="IPR006594">
    <property type="entry name" value="LisH"/>
</dbReference>
<dbReference type="GO" id="GO:0000132">
    <property type="term" value="P:establishment of mitotic spindle orientation"/>
    <property type="evidence" value="ECO:0007669"/>
    <property type="project" value="UniProtKB-UniRule"/>
</dbReference>
<keyword evidence="5 11" id="KW-0493">Microtubule</keyword>
<feature type="repeat" description="WD" evidence="12">
    <location>
        <begin position="192"/>
        <end position="233"/>
    </location>
</feature>
<dbReference type="PROSITE" id="PS50896">
    <property type="entry name" value="LISH"/>
    <property type="match status" value="1"/>
</dbReference>
<dbReference type="InterPro" id="IPR056795">
    <property type="entry name" value="PAC1-like_LisH-like_dom"/>
</dbReference>
<evidence type="ECO:0000256" key="13">
    <source>
        <dbReference type="SAM" id="MobiDB-lite"/>
    </source>
</evidence>
<dbReference type="AlphaFoldDB" id="A0A316UHG1"/>
<dbReference type="OrthoDB" id="10264588at2759"/>
<dbReference type="Gene3D" id="2.130.10.10">
    <property type="entry name" value="YVTN repeat-like/Quinoprotein amine dehydrogenase"/>
    <property type="match status" value="1"/>
</dbReference>
<dbReference type="GO" id="GO:0005874">
    <property type="term" value="C:microtubule"/>
    <property type="evidence" value="ECO:0007669"/>
    <property type="project" value="UniProtKB-KW"/>
</dbReference>
<dbReference type="GO" id="GO:0005875">
    <property type="term" value="C:microtubule associated complex"/>
    <property type="evidence" value="ECO:0007669"/>
    <property type="project" value="UniProtKB-UniRule"/>
</dbReference>
<dbReference type="GO" id="GO:0070840">
    <property type="term" value="F:dynein complex binding"/>
    <property type="evidence" value="ECO:0007669"/>
    <property type="project" value="UniProtKB-UniRule"/>
</dbReference>
<feature type="repeat" description="WD" evidence="12">
    <location>
        <begin position="316"/>
        <end position="341"/>
    </location>
</feature>
<dbReference type="SUPFAM" id="SSF50978">
    <property type="entry name" value="WD40 repeat-like"/>
    <property type="match status" value="1"/>
</dbReference>
<dbReference type="InterPro" id="IPR001680">
    <property type="entry name" value="WD40_rpt"/>
</dbReference>
<keyword evidence="6" id="KW-0677">Repeat</keyword>
<keyword evidence="10 11" id="KW-0131">Cell cycle</keyword>
<evidence type="ECO:0000256" key="1">
    <source>
        <dbReference type="ARBA" id="ARBA00022448"/>
    </source>
</evidence>
<dbReference type="CDD" id="cd00200">
    <property type="entry name" value="WD40"/>
    <property type="match status" value="1"/>
</dbReference>
<evidence type="ECO:0000256" key="3">
    <source>
        <dbReference type="ARBA" id="ARBA00022574"/>
    </source>
</evidence>
<evidence type="ECO:0000256" key="7">
    <source>
        <dbReference type="ARBA" id="ARBA00022776"/>
    </source>
</evidence>
<evidence type="ECO:0000256" key="10">
    <source>
        <dbReference type="ARBA" id="ARBA00023306"/>
    </source>
</evidence>
<evidence type="ECO:0000259" key="14">
    <source>
        <dbReference type="Pfam" id="PF24951"/>
    </source>
</evidence>
<feature type="repeat" description="WD" evidence="12">
    <location>
        <begin position="149"/>
        <end position="181"/>
    </location>
</feature>